<accession>A0A8T9QBB6</accession>
<protein>
    <recommendedName>
        <fullName evidence="6 7">Octanoyltransferase</fullName>
        <ecNumber evidence="6 7">2.3.1.181</ecNumber>
    </recommendedName>
    <alternativeName>
        <fullName evidence="6">Lipoate-protein ligase B</fullName>
    </alternativeName>
    <alternativeName>
        <fullName evidence="6">Lipoyl/octanoyl transferase</fullName>
    </alternativeName>
    <alternativeName>
        <fullName evidence="6">Octanoyl-[acyl-carrier-protein]-protein N-octanoyltransferase</fullName>
    </alternativeName>
</protein>
<feature type="binding site" evidence="6 9">
    <location>
        <begin position="204"/>
        <end position="206"/>
    </location>
    <ligand>
        <name>substrate</name>
    </ligand>
</feature>
<dbReference type="Proteomes" id="UP000831796">
    <property type="component" value="Chromosome"/>
</dbReference>
<keyword evidence="2 6" id="KW-0963">Cytoplasm</keyword>
<dbReference type="PROSITE" id="PS51733">
    <property type="entry name" value="BPL_LPL_CATALYTIC"/>
    <property type="match status" value="1"/>
</dbReference>
<dbReference type="KEGG" id="hcu:MUN79_07085"/>
<dbReference type="EMBL" id="CP095046">
    <property type="protein sequence ID" value="UOQ73681.1"/>
    <property type="molecule type" value="Genomic_DNA"/>
</dbReference>
<comment type="function">
    <text evidence="5 6 7">Catalyzes the transfer of endogenously produced octanoic acid from octanoyl-acyl-carrier-protein onto the lipoyl domains of lipoate-dependent enzymes. Lipoyl-ACP can also act as a substrate although octanoyl-ACP is likely to be the physiological substrate.</text>
</comment>
<evidence type="ECO:0000256" key="10">
    <source>
        <dbReference type="PIRSR" id="PIRSR016262-3"/>
    </source>
</evidence>
<gene>
    <name evidence="6 12" type="primary">lipB</name>
    <name evidence="12" type="ORF">MUN79_07085</name>
</gene>
<evidence type="ECO:0000256" key="9">
    <source>
        <dbReference type="PIRSR" id="PIRSR016262-2"/>
    </source>
</evidence>
<dbReference type="PANTHER" id="PTHR10993">
    <property type="entry name" value="OCTANOYLTRANSFERASE"/>
    <property type="match status" value="1"/>
</dbReference>
<evidence type="ECO:0000256" key="4">
    <source>
        <dbReference type="ARBA" id="ARBA00023315"/>
    </source>
</evidence>
<dbReference type="HAMAP" id="MF_00013">
    <property type="entry name" value="LipB"/>
    <property type="match status" value="1"/>
</dbReference>
<dbReference type="InterPro" id="IPR000544">
    <property type="entry name" value="Octanoyltransferase"/>
</dbReference>
<dbReference type="EC" id="2.3.1.181" evidence="6 7"/>
<dbReference type="FunFam" id="3.30.930.10:FF:000035">
    <property type="entry name" value="Putative lipoyltransferase 2, mitochondrial"/>
    <property type="match status" value="1"/>
</dbReference>
<dbReference type="InterPro" id="IPR004143">
    <property type="entry name" value="BPL_LPL_catalytic"/>
</dbReference>
<feature type="binding site" evidence="6 9">
    <location>
        <begin position="117"/>
        <end position="124"/>
    </location>
    <ligand>
        <name>substrate</name>
    </ligand>
</feature>
<comment type="miscellaneous">
    <text evidence="6">In the reaction, the free carboxyl group of octanoic acid is attached via an amide linkage to the epsilon-amino group of a specific lysine residue of lipoyl domains of lipoate-dependent enzymes.</text>
</comment>
<dbReference type="Gene3D" id="3.30.930.10">
    <property type="entry name" value="Bira Bifunctional Protein, Domain 2"/>
    <property type="match status" value="1"/>
</dbReference>
<proteinExistence type="inferred from homology"/>
<evidence type="ECO:0000256" key="3">
    <source>
        <dbReference type="ARBA" id="ARBA00022679"/>
    </source>
</evidence>
<dbReference type="InterPro" id="IPR020605">
    <property type="entry name" value="Octanoyltransferase_CS"/>
</dbReference>
<dbReference type="RefSeq" id="WP_244677032.1">
    <property type="nucleotide sequence ID" value="NZ_CP095046.1"/>
</dbReference>
<dbReference type="PIRSF" id="PIRSF016262">
    <property type="entry name" value="LPLase"/>
    <property type="match status" value="1"/>
</dbReference>
<keyword evidence="3 6" id="KW-0808">Transferase</keyword>
<dbReference type="NCBIfam" id="NF010925">
    <property type="entry name" value="PRK14345.1"/>
    <property type="match status" value="1"/>
</dbReference>
<dbReference type="GO" id="GO:0033819">
    <property type="term" value="F:lipoyl(octanoyl) transferase activity"/>
    <property type="evidence" value="ECO:0007669"/>
    <property type="project" value="UniProtKB-EC"/>
</dbReference>
<evidence type="ECO:0000256" key="7">
    <source>
        <dbReference type="PIRNR" id="PIRNR016262"/>
    </source>
</evidence>
<dbReference type="GO" id="GO:0009249">
    <property type="term" value="P:protein lipoylation"/>
    <property type="evidence" value="ECO:0007669"/>
    <property type="project" value="InterPro"/>
</dbReference>
<comment type="pathway">
    <text evidence="1 6 7">Protein modification; protein lipoylation via endogenous pathway; protein N(6)-(lipoyl)lysine from octanoyl-[acyl-carrier-protein]: step 1/2.</text>
</comment>
<dbReference type="PROSITE" id="PS01313">
    <property type="entry name" value="LIPB"/>
    <property type="match status" value="1"/>
</dbReference>
<comment type="similarity">
    <text evidence="6 7">Belongs to the LipB family.</text>
</comment>
<comment type="catalytic activity">
    <reaction evidence="6 7">
        <text>octanoyl-[ACP] + L-lysyl-[protein] = N(6)-octanoyl-L-lysyl-[protein] + holo-[ACP] + H(+)</text>
        <dbReference type="Rhea" id="RHEA:17665"/>
        <dbReference type="Rhea" id="RHEA-COMP:9636"/>
        <dbReference type="Rhea" id="RHEA-COMP:9685"/>
        <dbReference type="Rhea" id="RHEA-COMP:9752"/>
        <dbReference type="Rhea" id="RHEA-COMP:9928"/>
        <dbReference type="ChEBI" id="CHEBI:15378"/>
        <dbReference type="ChEBI" id="CHEBI:29969"/>
        <dbReference type="ChEBI" id="CHEBI:64479"/>
        <dbReference type="ChEBI" id="CHEBI:78463"/>
        <dbReference type="ChEBI" id="CHEBI:78809"/>
        <dbReference type="EC" id="2.3.1.181"/>
    </reaction>
</comment>
<dbReference type="NCBIfam" id="TIGR00214">
    <property type="entry name" value="lipB"/>
    <property type="match status" value="1"/>
</dbReference>
<dbReference type="InterPro" id="IPR045864">
    <property type="entry name" value="aa-tRNA-synth_II/BPL/LPL"/>
</dbReference>
<sequence length="264" mass="28826">MSQYSSCTTSAPNPAPAAVAATPVVAGRQVEVRNLGLADYETTWAYQEELLASTLAIKSRNRQAQEEGRAPEPTPNYLLLCQHPHVYTLGKSGKPEHLLLDEAGLAQHGATFHRINRGGDITYHGPGQLVGYPILDLENFFTDIHRYLRLLEEAVILTLADYGLAAGRIAGLTGVWLDFEEGAANPRKICAMGVKCSRWVTMHGFAFNINSDLSYFGYIVPCGITDKAVTSLQQELGRAVPLPEVEQRLVGYLAHVFGAEFLVA</sequence>
<feature type="domain" description="BPL/LPL catalytic" evidence="11">
    <location>
        <begin position="72"/>
        <end position="261"/>
    </location>
</feature>
<keyword evidence="13" id="KW-1185">Reference proteome</keyword>
<dbReference type="Pfam" id="PF21948">
    <property type="entry name" value="LplA-B_cat"/>
    <property type="match status" value="1"/>
</dbReference>
<feature type="site" description="Lowers pKa of active site Cys" evidence="6 10">
    <location>
        <position position="188"/>
    </location>
</feature>
<evidence type="ECO:0000256" key="6">
    <source>
        <dbReference type="HAMAP-Rule" id="MF_00013"/>
    </source>
</evidence>
<dbReference type="SUPFAM" id="SSF55681">
    <property type="entry name" value="Class II aaRS and biotin synthetases"/>
    <property type="match status" value="1"/>
</dbReference>
<evidence type="ECO:0000256" key="2">
    <source>
        <dbReference type="ARBA" id="ARBA00022490"/>
    </source>
</evidence>
<evidence type="ECO:0000313" key="13">
    <source>
        <dbReference type="Proteomes" id="UP000831796"/>
    </source>
</evidence>
<reference evidence="12" key="1">
    <citation type="submission" date="2022-04" db="EMBL/GenBank/DDBJ databases">
        <title>Hymenobacter sp. isolated from the air.</title>
        <authorList>
            <person name="Won M."/>
            <person name="Lee C.-M."/>
            <person name="Woen H.-Y."/>
            <person name="Kwon S.-W."/>
        </authorList>
    </citation>
    <scope>NUCLEOTIDE SEQUENCE</scope>
    <source>
        <strain evidence="12">5116S-3</strain>
    </source>
</reference>
<organism evidence="12 13">
    <name type="scientific">Hymenobacter cellulosilyticus</name>
    <dbReference type="NCBI Taxonomy" id="2932248"/>
    <lineage>
        <taxon>Bacteria</taxon>
        <taxon>Pseudomonadati</taxon>
        <taxon>Bacteroidota</taxon>
        <taxon>Cytophagia</taxon>
        <taxon>Cytophagales</taxon>
        <taxon>Hymenobacteraceae</taxon>
        <taxon>Hymenobacter</taxon>
    </lineage>
</organism>
<dbReference type="CDD" id="cd16444">
    <property type="entry name" value="LipB"/>
    <property type="match status" value="1"/>
</dbReference>
<evidence type="ECO:0000256" key="1">
    <source>
        <dbReference type="ARBA" id="ARBA00004821"/>
    </source>
</evidence>
<evidence type="ECO:0000259" key="11">
    <source>
        <dbReference type="PROSITE" id="PS51733"/>
    </source>
</evidence>
<evidence type="ECO:0000256" key="5">
    <source>
        <dbReference type="ARBA" id="ARBA00024732"/>
    </source>
</evidence>
<keyword evidence="4 6" id="KW-0012">Acyltransferase</keyword>
<feature type="binding site" evidence="6 9">
    <location>
        <begin position="191"/>
        <end position="193"/>
    </location>
    <ligand>
        <name>substrate</name>
    </ligand>
</feature>
<dbReference type="PANTHER" id="PTHR10993:SF12">
    <property type="entry name" value="OCTANOYLTRANSFERASE"/>
    <property type="match status" value="1"/>
</dbReference>
<feature type="active site" description="Acyl-thioester intermediate" evidence="6 8">
    <location>
        <position position="222"/>
    </location>
</feature>
<evidence type="ECO:0000313" key="12">
    <source>
        <dbReference type="EMBL" id="UOQ73681.1"/>
    </source>
</evidence>
<evidence type="ECO:0000256" key="8">
    <source>
        <dbReference type="PIRSR" id="PIRSR016262-1"/>
    </source>
</evidence>
<name>A0A8T9QBB6_9BACT</name>
<dbReference type="AlphaFoldDB" id="A0A8T9QBB6"/>
<comment type="subcellular location">
    <subcellularLocation>
        <location evidence="6">Cytoplasm</location>
    </subcellularLocation>
</comment>
<dbReference type="GO" id="GO:0005737">
    <property type="term" value="C:cytoplasm"/>
    <property type="evidence" value="ECO:0007669"/>
    <property type="project" value="UniProtKB-SubCell"/>
</dbReference>